<evidence type="ECO:0000256" key="4">
    <source>
        <dbReference type="ARBA" id="ARBA00022729"/>
    </source>
</evidence>
<dbReference type="Proteomes" id="UP000004778">
    <property type="component" value="Unassembled WGS sequence"/>
</dbReference>
<gene>
    <name evidence="5" type="ORF">HMPREF0058_1608</name>
</gene>
<dbReference type="eggNOG" id="COG0803">
    <property type="taxonomic scope" value="Bacteria"/>
</dbReference>
<sequence length="355" mass="37761">MASTTQIADYVTQLASGGDDLAFTRTGADGAIQELGARPSQATLHLELTCLLAANASAHEHEMTVPQSQALAQADLFLVSGVDLEHFLDDAVLATGFKGTMVVTSGVLGAADVDDLAAQKEKEAELAYAVDRGQAAVEVSPWPFGAEDAGSEPEFRYDPHVWTSPRGAAVQVANIGKALERAAGAGVRTLRDHVEAYTRRLERLDQWVRDSLATVEASKRVLFTSHDAFGYFARDYGVRFEGAALSDFNAQQDATADKIQQTVDAIRSSGAVAIFAETSNNPRSVNRIAELAGVRAVIGDEALYGDSLGEPGSDGETYIGSILHNVTNMTTAWGGTAAELPQELRPWAPQDVLEP</sequence>
<dbReference type="GO" id="GO:0030313">
    <property type="term" value="C:cell envelope"/>
    <property type="evidence" value="ECO:0007669"/>
    <property type="project" value="UniProtKB-SubCell"/>
</dbReference>
<comment type="caution">
    <text evidence="5">The sequence shown here is derived from an EMBL/GenBank/DDBJ whole genome shotgun (WGS) entry which is preliminary data.</text>
</comment>
<dbReference type="EMBL" id="ACFH01000109">
    <property type="protein sequence ID" value="EEH65638.1"/>
    <property type="molecule type" value="Genomic_DNA"/>
</dbReference>
<evidence type="ECO:0000256" key="3">
    <source>
        <dbReference type="ARBA" id="ARBA00022723"/>
    </source>
</evidence>
<dbReference type="SUPFAM" id="SSF53807">
    <property type="entry name" value="Helical backbone' metal receptor"/>
    <property type="match status" value="1"/>
</dbReference>
<dbReference type="InterPro" id="IPR006127">
    <property type="entry name" value="ZnuA-like"/>
</dbReference>
<dbReference type="AlphaFoldDB" id="C0W6W4"/>
<dbReference type="GO" id="GO:0030001">
    <property type="term" value="P:metal ion transport"/>
    <property type="evidence" value="ECO:0007669"/>
    <property type="project" value="InterPro"/>
</dbReference>
<evidence type="ECO:0000313" key="5">
    <source>
        <dbReference type="EMBL" id="EEH65638.1"/>
    </source>
</evidence>
<dbReference type="PANTHER" id="PTHR42953:SF1">
    <property type="entry name" value="METAL-BINDING PROTEIN HI_0362-RELATED"/>
    <property type="match status" value="1"/>
</dbReference>
<keyword evidence="4" id="KW-0732">Signal</keyword>
<protein>
    <submittedName>
        <fullName evidence="5">ABC transporter, substrate-binding protein</fullName>
    </submittedName>
</protein>
<organism evidence="5 6">
    <name type="scientific">Actinomyces urogenitalis DSM 15434</name>
    <dbReference type="NCBI Taxonomy" id="525246"/>
    <lineage>
        <taxon>Bacteria</taxon>
        <taxon>Bacillati</taxon>
        <taxon>Actinomycetota</taxon>
        <taxon>Actinomycetes</taxon>
        <taxon>Actinomycetales</taxon>
        <taxon>Actinomycetaceae</taxon>
        <taxon>Actinomyces</taxon>
    </lineage>
</organism>
<reference evidence="5 6" key="1">
    <citation type="submission" date="2009-01" db="EMBL/GenBank/DDBJ databases">
        <authorList>
            <person name="Qin X."/>
            <person name="Bachman B."/>
            <person name="Battles P."/>
            <person name="Bell A."/>
            <person name="Bess C."/>
            <person name="Bickham C."/>
            <person name="Chaboub L."/>
            <person name="Chen D."/>
            <person name="Coyle M."/>
            <person name="Deiros D.R."/>
            <person name="Dinh H."/>
            <person name="Forbes L."/>
            <person name="Fowler G."/>
            <person name="Francisco L."/>
            <person name="Fu Q."/>
            <person name="Gubbala S."/>
            <person name="Hale W."/>
            <person name="Han Y."/>
            <person name="Hemphill L."/>
            <person name="Highlander S.K."/>
            <person name="Hirani K."/>
            <person name="Hogues M."/>
            <person name="Jackson L."/>
            <person name="Jakkamsetti A."/>
            <person name="Javaid M."/>
            <person name="Jiang H."/>
            <person name="Korchina V."/>
            <person name="Kovar C."/>
            <person name="Lara F."/>
            <person name="Lee S."/>
            <person name="Mata R."/>
            <person name="Mathew T."/>
            <person name="Moen C."/>
            <person name="Morales K."/>
            <person name="Munidasa M."/>
            <person name="Nazareth L."/>
            <person name="Ngo R."/>
            <person name="Nguyen L."/>
            <person name="Okwuonu G."/>
            <person name="Ongeri F."/>
            <person name="Patil S."/>
            <person name="Petrosino J."/>
            <person name="Pham C."/>
            <person name="Pham P."/>
            <person name="Pu L.-L."/>
            <person name="Puazo M."/>
            <person name="Raj R."/>
            <person name="Reid J."/>
            <person name="Rouhana J."/>
            <person name="Saada N."/>
            <person name="Shang Y."/>
            <person name="Simmons D."/>
            <person name="Thornton R."/>
            <person name="Warren J."/>
            <person name="Weissenberger G."/>
            <person name="Zhang J."/>
            <person name="Zhang L."/>
            <person name="Zhou C."/>
            <person name="Zhu D."/>
            <person name="Muzny D."/>
            <person name="Worley K."/>
            <person name="Gibbs R."/>
        </authorList>
    </citation>
    <scope>NUCLEOTIDE SEQUENCE [LARGE SCALE GENOMIC DNA]</scope>
    <source>
        <strain evidence="5 6">DSM 15434</strain>
    </source>
</reference>
<evidence type="ECO:0000256" key="1">
    <source>
        <dbReference type="ARBA" id="ARBA00004196"/>
    </source>
</evidence>
<name>C0W6W4_9ACTO</name>
<keyword evidence="3" id="KW-0479">Metal-binding</keyword>
<keyword evidence="2" id="KW-0813">Transport</keyword>
<dbReference type="PANTHER" id="PTHR42953">
    <property type="entry name" value="HIGH-AFFINITY ZINC UPTAKE SYSTEM PROTEIN ZNUA-RELATED"/>
    <property type="match status" value="1"/>
</dbReference>
<comment type="subcellular location">
    <subcellularLocation>
        <location evidence="1">Cell envelope</location>
    </subcellularLocation>
</comment>
<dbReference type="Pfam" id="PF01297">
    <property type="entry name" value="ZnuA"/>
    <property type="match status" value="1"/>
</dbReference>
<proteinExistence type="predicted"/>
<dbReference type="GO" id="GO:0046872">
    <property type="term" value="F:metal ion binding"/>
    <property type="evidence" value="ECO:0007669"/>
    <property type="project" value="UniProtKB-KW"/>
</dbReference>
<dbReference type="InterPro" id="IPR050492">
    <property type="entry name" value="Bact_metal-bind_prot9"/>
</dbReference>
<dbReference type="Gene3D" id="3.40.50.1980">
    <property type="entry name" value="Nitrogenase molybdenum iron protein domain"/>
    <property type="match status" value="2"/>
</dbReference>
<dbReference type="HOGENOM" id="CLU_016838_1_1_11"/>
<evidence type="ECO:0000256" key="2">
    <source>
        <dbReference type="ARBA" id="ARBA00022448"/>
    </source>
</evidence>
<evidence type="ECO:0000313" key="6">
    <source>
        <dbReference type="Proteomes" id="UP000004778"/>
    </source>
</evidence>
<accession>C0W6W4</accession>
<keyword evidence="6" id="KW-1185">Reference proteome</keyword>